<dbReference type="InterPro" id="IPR046947">
    <property type="entry name" value="LytR-like"/>
</dbReference>
<dbReference type="Proteomes" id="UP000515561">
    <property type="component" value="Chromosome"/>
</dbReference>
<dbReference type="AlphaFoldDB" id="A0A6S6QT13"/>
<protein>
    <submittedName>
        <fullName evidence="1">LytTR family transcriptional regulator</fullName>
    </submittedName>
</protein>
<evidence type="ECO:0000313" key="1">
    <source>
        <dbReference type="EMBL" id="BCJ93744.1"/>
    </source>
</evidence>
<evidence type="ECO:0000313" key="2">
    <source>
        <dbReference type="Proteomes" id="UP000515561"/>
    </source>
</evidence>
<dbReference type="KEGG" id="acel:acsn021_13130"/>
<dbReference type="Pfam" id="PF04397">
    <property type="entry name" value="LytTR"/>
    <property type="match status" value="1"/>
</dbReference>
<gene>
    <name evidence="1" type="ORF">acsn021_13130</name>
</gene>
<dbReference type="Gene3D" id="2.40.50.1020">
    <property type="entry name" value="LytTr DNA-binding domain"/>
    <property type="match status" value="1"/>
</dbReference>
<sequence>MIVKLEQDLSRNEIEILIKYATMNKDVKRITAMLQSINTRIKCRLDNSDKLVNTSDIYYFESVDKRTFVYCEQSVYRTESRIYQLAEDLAHLGFVQINKACVLNLNVLDYIKPLLNSRMEATLKNGERLYITRKYLDNIKQALQEGSNL</sequence>
<keyword evidence="2" id="KW-1185">Reference proteome</keyword>
<dbReference type="GO" id="GO:0000156">
    <property type="term" value="F:phosphorelay response regulator activity"/>
    <property type="evidence" value="ECO:0007669"/>
    <property type="project" value="InterPro"/>
</dbReference>
<dbReference type="PANTHER" id="PTHR37299">
    <property type="entry name" value="TRANSCRIPTIONAL REGULATOR-RELATED"/>
    <property type="match status" value="1"/>
</dbReference>
<name>A0A6S6QT13_9FIRM</name>
<dbReference type="RefSeq" id="WP_184092865.1">
    <property type="nucleotide sequence ID" value="NZ_AP023367.1"/>
</dbReference>
<dbReference type="InterPro" id="IPR007492">
    <property type="entry name" value="LytTR_DNA-bd_dom"/>
</dbReference>
<reference evidence="1 2" key="1">
    <citation type="journal article" date="2016" name="Int. J. Syst. Evol. Microbiol.">
        <title>Descriptions of Anaerotaenia torta gen. nov., sp. nov. and Anaerocolumna cellulosilytica gen. nov., sp. nov. isolated from a methanogenic reactor of cattle waste.</title>
        <authorList>
            <person name="Uek A."/>
            <person name="Ohtaki Y."/>
            <person name="Kaku N."/>
            <person name="Ueki K."/>
        </authorList>
    </citation>
    <scope>NUCLEOTIDE SEQUENCE [LARGE SCALE GENOMIC DNA]</scope>
    <source>
        <strain evidence="1 2">SN021</strain>
    </source>
</reference>
<dbReference type="PANTHER" id="PTHR37299:SF4">
    <property type="entry name" value="TRANSCRIPTIONAL REGULATOR"/>
    <property type="match status" value="1"/>
</dbReference>
<dbReference type="PROSITE" id="PS50930">
    <property type="entry name" value="HTH_LYTTR"/>
    <property type="match status" value="1"/>
</dbReference>
<dbReference type="SMART" id="SM00850">
    <property type="entry name" value="LytTR"/>
    <property type="match status" value="1"/>
</dbReference>
<dbReference type="GO" id="GO:0003677">
    <property type="term" value="F:DNA binding"/>
    <property type="evidence" value="ECO:0007669"/>
    <property type="project" value="InterPro"/>
</dbReference>
<accession>A0A6S6QT13</accession>
<dbReference type="EMBL" id="AP023367">
    <property type="protein sequence ID" value="BCJ93744.1"/>
    <property type="molecule type" value="Genomic_DNA"/>
</dbReference>
<organism evidence="1 2">
    <name type="scientific">Anaerocolumna cellulosilytica</name>
    <dbReference type="NCBI Taxonomy" id="433286"/>
    <lineage>
        <taxon>Bacteria</taxon>
        <taxon>Bacillati</taxon>
        <taxon>Bacillota</taxon>
        <taxon>Clostridia</taxon>
        <taxon>Lachnospirales</taxon>
        <taxon>Lachnospiraceae</taxon>
        <taxon>Anaerocolumna</taxon>
    </lineage>
</organism>
<proteinExistence type="predicted"/>